<name>A0A5C6ASC3_9BACT</name>
<evidence type="ECO:0000256" key="2">
    <source>
        <dbReference type="ARBA" id="ARBA00022452"/>
    </source>
</evidence>
<organism evidence="7 8">
    <name type="scientific">Stieleria varia</name>
    <dbReference type="NCBI Taxonomy" id="2528005"/>
    <lineage>
        <taxon>Bacteria</taxon>
        <taxon>Pseudomonadati</taxon>
        <taxon>Planctomycetota</taxon>
        <taxon>Planctomycetia</taxon>
        <taxon>Pirellulales</taxon>
        <taxon>Pirellulaceae</taxon>
        <taxon>Stieleria</taxon>
    </lineage>
</organism>
<feature type="compositionally biased region" description="Basic and acidic residues" evidence="6">
    <location>
        <begin position="62"/>
        <end position="72"/>
    </location>
</feature>
<dbReference type="RefSeq" id="WP_231742050.1">
    <property type="nucleotide sequence ID" value="NZ_CP151726.1"/>
</dbReference>
<keyword evidence="5" id="KW-0998">Cell outer membrane</keyword>
<gene>
    <name evidence="7" type="ORF">Pla52n_34780</name>
</gene>
<dbReference type="EMBL" id="SJPN01000004">
    <property type="protein sequence ID" value="TWU02428.1"/>
    <property type="molecule type" value="Genomic_DNA"/>
</dbReference>
<evidence type="ECO:0000256" key="4">
    <source>
        <dbReference type="ARBA" id="ARBA00023136"/>
    </source>
</evidence>
<comment type="caution">
    <text evidence="7">The sequence shown here is derived from an EMBL/GenBank/DDBJ whole genome shotgun (WGS) entry which is preliminary data.</text>
</comment>
<keyword evidence="4" id="KW-0472">Membrane</keyword>
<evidence type="ECO:0000313" key="8">
    <source>
        <dbReference type="Proteomes" id="UP000320176"/>
    </source>
</evidence>
<sequence length="603" mass="67270">MIAFGVAWTAAAICQAQSPTDTGPFRGKEQEKTFKQFLAAWSDDGLDGADDDSDVELNGVDGSERTSGDRSDQQALDSRTMLPDLLANDPLSDLIDGDAVAEEIREGLTLADVIASTYRGYPEIAAARQQPRIASGELLSARGAYDTKFDAFSLSEPTGFYRNYRNGLGLARQTWWGGYVAAGYRIGRGFYQPWYKERQTDDAGEFKVKLTQPLLQGRAIDAERVAVFRASLSQQMAIPTIQQSILDASREAASAYWQWVAAGAILRAQRELLDLAEKRAKQFEIGVKADKFPEVNLIFNEQLIAERRAKLFETEQKFRATGFKLSLYLRNEIGQSLVPDDQWLPTSFPLITPLELQDLQEALLSSLARRPEPQLIRLQIRQTQLDQQLACNEMLPRLDFVMEASQDMGEPATKSDDKGEFELLLGFTSEVPIQRSKARGKVRSTSGKINELSEKLRLARDKISIELQTARNALEQSALIVEQTEASLKASLDVLQRYRFAFRQGKIDLIYLNLLETKVNETEIKLVEAQRDYFDALVQMQVALGLDPLDQAMVISSLPVSDMPSPSTIDLSEEVNAAENESDKRRDVNDAEADNADNVGTED</sequence>
<accession>A0A5C6ASC3</accession>
<evidence type="ECO:0000313" key="7">
    <source>
        <dbReference type="EMBL" id="TWU02428.1"/>
    </source>
</evidence>
<feature type="region of interest" description="Disordered" evidence="6">
    <location>
        <begin position="47"/>
        <end position="75"/>
    </location>
</feature>
<evidence type="ECO:0000256" key="3">
    <source>
        <dbReference type="ARBA" id="ARBA00022692"/>
    </source>
</evidence>
<feature type="region of interest" description="Disordered" evidence="6">
    <location>
        <begin position="563"/>
        <end position="603"/>
    </location>
</feature>
<dbReference type="PANTHER" id="PTHR30026">
    <property type="entry name" value="OUTER MEMBRANE PROTEIN TOLC"/>
    <property type="match status" value="1"/>
</dbReference>
<dbReference type="GO" id="GO:0015288">
    <property type="term" value="F:porin activity"/>
    <property type="evidence" value="ECO:0007669"/>
    <property type="project" value="TreeGrafter"/>
</dbReference>
<dbReference type="Proteomes" id="UP000320176">
    <property type="component" value="Unassembled WGS sequence"/>
</dbReference>
<evidence type="ECO:0000256" key="1">
    <source>
        <dbReference type="ARBA" id="ARBA00004442"/>
    </source>
</evidence>
<keyword evidence="3" id="KW-0812">Transmembrane</keyword>
<evidence type="ECO:0000256" key="6">
    <source>
        <dbReference type="SAM" id="MobiDB-lite"/>
    </source>
</evidence>
<dbReference type="GO" id="GO:0015562">
    <property type="term" value="F:efflux transmembrane transporter activity"/>
    <property type="evidence" value="ECO:0007669"/>
    <property type="project" value="InterPro"/>
</dbReference>
<protein>
    <submittedName>
        <fullName evidence="7">Outer membrane efflux protein</fullName>
    </submittedName>
</protein>
<reference evidence="7 8" key="1">
    <citation type="submission" date="2019-02" db="EMBL/GenBank/DDBJ databases">
        <title>Deep-cultivation of Planctomycetes and their phenomic and genomic characterization uncovers novel biology.</title>
        <authorList>
            <person name="Wiegand S."/>
            <person name="Jogler M."/>
            <person name="Boedeker C."/>
            <person name="Pinto D."/>
            <person name="Vollmers J."/>
            <person name="Rivas-Marin E."/>
            <person name="Kohn T."/>
            <person name="Peeters S.H."/>
            <person name="Heuer A."/>
            <person name="Rast P."/>
            <person name="Oberbeckmann S."/>
            <person name="Bunk B."/>
            <person name="Jeske O."/>
            <person name="Meyerdierks A."/>
            <person name="Storesund J.E."/>
            <person name="Kallscheuer N."/>
            <person name="Luecker S."/>
            <person name="Lage O.M."/>
            <person name="Pohl T."/>
            <person name="Merkel B.J."/>
            <person name="Hornburger P."/>
            <person name="Mueller R.-W."/>
            <person name="Bruemmer F."/>
            <person name="Labrenz M."/>
            <person name="Spormann A.M."/>
            <person name="Op Den Camp H."/>
            <person name="Overmann J."/>
            <person name="Amann R."/>
            <person name="Jetten M.S.M."/>
            <person name="Mascher T."/>
            <person name="Medema M.H."/>
            <person name="Devos D.P."/>
            <person name="Kaster A.-K."/>
            <person name="Ovreas L."/>
            <person name="Rohde M."/>
            <person name="Galperin M.Y."/>
            <person name="Jogler C."/>
        </authorList>
    </citation>
    <scope>NUCLEOTIDE SEQUENCE [LARGE SCALE GENOMIC DNA]</scope>
    <source>
        <strain evidence="7 8">Pla52n</strain>
    </source>
</reference>
<comment type="subcellular location">
    <subcellularLocation>
        <location evidence="1">Cell outer membrane</location>
    </subcellularLocation>
</comment>
<dbReference type="PANTHER" id="PTHR30026:SF21">
    <property type="entry name" value="SLR1270 PROTEIN"/>
    <property type="match status" value="1"/>
</dbReference>
<evidence type="ECO:0000256" key="5">
    <source>
        <dbReference type="ARBA" id="ARBA00023237"/>
    </source>
</evidence>
<keyword evidence="2" id="KW-1134">Transmembrane beta strand</keyword>
<proteinExistence type="predicted"/>
<feature type="compositionally biased region" description="Acidic residues" evidence="6">
    <location>
        <begin position="590"/>
        <end position="603"/>
    </location>
</feature>
<dbReference type="Gene3D" id="1.20.1600.10">
    <property type="entry name" value="Outer membrane efflux proteins (OEP)"/>
    <property type="match status" value="1"/>
</dbReference>
<dbReference type="GO" id="GO:1990281">
    <property type="term" value="C:efflux pump complex"/>
    <property type="evidence" value="ECO:0007669"/>
    <property type="project" value="TreeGrafter"/>
</dbReference>
<dbReference type="SUPFAM" id="SSF56954">
    <property type="entry name" value="Outer membrane efflux proteins (OEP)"/>
    <property type="match status" value="1"/>
</dbReference>
<dbReference type="AlphaFoldDB" id="A0A5C6ASC3"/>
<dbReference type="InterPro" id="IPR051906">
    <property type="entry name" value="TolC-like"/>
</dbReference>
<keyword evidence="8" id="KW-1185">Reference proteome</keyword>
<dbReference type="GO" id="GO:0009279">
    <property type="term" value="C:cell outer membrane"/>
    <property type="evidence" value="ECO:0007669"/>
    <property type="project" value="UniProtKB-SubCell"/>
</dbReference>